<dbReference type="STRING" id="104259.A0A0F7U1M2"/>
<dbReference type="SUPFAM" id="SSF53167">
    <property type="entry name" value="Purine and uridine phosphorylases"/>
    <property type="match status" value="1"/>
</dbReference>
<name>A0A0F7U1M2_PENBI</name>
<gene>
    <name evidence="1" type="ORF">PMG11_10051</name>
</gene>
<dbReference type="Gene3D" id="3.40.50.1580">
    <property type="entry name" value="Nucleoside phosphorylase domain"/>
    <property type="match status" value="1"/>
</dbReference>
<evidence type="ECO:0008006" key="3">
    <source>
        <dbReference type="Google" id="ProtNLM"/>
    </source>
</evidence>
<dbReference type="InterPro" id="IPR035994">
    <property type="entry name" value="Nucleoside_phosphorylase_sf"/>
</dbReference>
<organism evidence="1 2">
    <name type="scientific">Penicillium brasilianum</name>
    <dbReference type="NCBI Taxonomy" id="104259"/>
    <lineage>
        <taxon>Eukaryota</taxon>
        <taxon>Fungi</taxon>
        <taxon>Dikarya</taxon>
        <taxon>Ascomycota</taxon>
        <taxon>Pezizomycotina</taxon>
        <taxon>Eurotiomycetes</taxon>
        <taxon>Eurotiomycetidae</taxon>
        <taxon>Eurotiales</taxon>
        <taxon>Aspergillaceae</taxon>
        <taxon>Penicillium</taxon>
    </lineage>
</organism>
<accession>A0A0F7U1M2</accession>
<dbReference type="PANTHER" id="PTHR46082:SF11">
    <property type="entry name" value="AAA+ ATPASE DOMAIN-CONTAINING PROTEIN-RELATED"/>
    <property type="match status" value="1"/>
</dbReference>
<sequence>MNAKKWHQSWPRDCCPSFQQYQRIYAGGADKTSSTRPLGLGDPSSRSKMDLTHDDYTITWICALLIEMAAAKLMLEKFHPPLWQPQTDHNVYTLGSVSGHHVVIACLPSGIYGTTSAAIVVDQMLMTFSQLRFGLMVGVGGGVPSPGKTDIRLGDVVVSMPTSGSTADGVIQYDYGKQLHDESFRQTGSLNKPPRHVLTAISQIRSEDLIEDTSSRIEEVISDVLETKDWKVRDQF</sequence>
<evidence type="ECO:0000313" key="1">
    <source>
        <dbReference type="EMBL" id="CEJ61520.1"/>
    </source>
</evidence>
<evidence type="ECO:0000313" key="2">
    <source>
        <dbReference type="Proteomes" id="UP000042958"/>
    </source>
</evidence>
<dbReference type="PANTHER" id="PTHR46082">
    <property type="entry name" value="ATP/GTP-BINDING PROTEIN-RELATED"/>
    <property type="match status" value="1"/>
</dbReference>
<proteinExistence type="predicted"/>
<dbReference type="AlphaFoldDB" id="A0A0F7U1M2"/>
<dbReference type="GO" id="GO:0009116">
    <property type="term" value="P:nucleoside metabolic process"/>
    <property type="evidence" value="ECO:0007669"/>
    <property type="project" value="InterPro"/>
</dbReference>
<dbReference type="Proteomes" id="UP000042958">
    <property type="component" value="Unassembled WGS sequence"/>
</dbReference>
<reference evidence="2" key="1">
    <citation type="journal article" date="2015" name="Genome Announc.">
        <title>Draft genome sequence of the fungus Penicillium brasilianum MG11.</title>
        <authorList>
            <person name="Horn F."/>
            <person name="Linde J."/>
            <person name="Mattern D.J."/>
            <person name="Walther G."/>
            <person name="Guthke R."/>
            <person name="Brakhage A.A."/>
            <person name="Valiante V."/>
        </authorList>
    </citation>
    <scope>NUCLEOTIDE SEQUENCE [LARGE SCALE GENOMIC DNA]</scope>
    <source>
        <strain evidence="2">MG11</strain>
    </source>
</reference>
<dbReference type="GO" id="GO:0003824">
    <property type="term" value="F:catalytic activity"/>
    <property type="evidence" value="ECO:0007669"/>
    <property type="project" value="InterPro"/>
</dbReference>
<protein>
    <recommendedName>
        <fullName evidence="3">Nucleoside phosphorylase domain-containing protein</fullName>
    </recommendedName>
</protein>
<dbReference type="OrthoDB" id="1577640at2759"/>
<keyword evidence="2" id="KW-1185">Reference proteome</keyword>
<dbReference type="InterPro" id="IPR053137">
    <property type="entry name" value="NLR-like"/>
</dbReference>
<dbReference type="EMBL" id="CDHK01000011">
    <property type="protein sequence ID" value="CEJ61520.1"/>
    <property type="molecule type" value="Genomic_DNA"/>
</dbReference>